<accession>A0ABU6SPU3</accession>
<evidence type="ECO:0000313" key="3">
    <source>
        <dbReference type="Proteomes" id="UP001341840"/>
    </source>
</evidence>
<protein>
    <submittedName>
        <fullName evidence="2">Uncharacterized protein</fullName>
    </submittedName>
</protein>
<keyword evidence="3" id="KW-1185">Reference proteome</keyword>
<sequence length="98" mass="10982">MFIPSAEALDTSYFMSRYIWNPEDEHCTGGSDFDDISETSSTSSSDLLDEDGDECGSLADFAAPPLQVQYSFSNFSFKVRSADPDIHFVQYDLIQDLM</sequence>
<name>A0ABU6SPU3_9FABA</name>
<gene>
    <name evidence="2" type="ORF">PIB30_074343</name>
</gene>
<feature type="region of interest" description="Disordered" evidence="1">
    <location>
        <begin position="29"/>
        <end position="53"/>
    </location>
</feature>
<reference evidence="2 3" key="1">
    <citation type="journal article" date="2023" name="Plants (Basel)">
        <title>Bridging the Gap: Combining Genomics and Transcriptomics Approaches to Understand Stylosanthes scabra, an Orphan Legume from the Brazilian Caatinga.</title>
        <authorList>
            <person name="Ferreira-Neto J.R.C."/>
            <person name="da Silva M.D."/>
            <person name="Binneck E."/>
            <person name="de Melo N.F."/>
            <person name="da Silva R.H."/>
            <person name="de Melo A.L.T.M."/>
            <person name="Pandolfi V."/>
            <person name="Bustamante F.O."/>
            <person name="Brasileiro-Vidal A.C."/>
            <person name="Benko-Iseppon A.M."/>
        </authorList>
    </citation>
    <scope>NUCLEOTIDE SEQUENCE [LARGE SCALE GENOMIC DNA]</scope>
    <source>
        <tissue evidence="2">Leaves</tissue>
    </source>
</reference>
<comment type="caution">
    <text evidence="2">The sequence shown here is derived from an EMBL/GenBank/DDBJ whole genome shotgun (WGS) entry which is preliminary data.</text>
</comment>
<organism evidence="2 3">
    <name type="scientific">Stylosanthes scabra</name>
    <dbReference type="NCBI Taxonomy" id="79078"/>
    <lineage>
        <taxon>Eukaryota</taxon>
        <taxon>Viridiplantae</taxon>
        <taxon>Streptophyta</taxon>
        <taxon>Embryophyta</taxon>
        <taxon>Tracheophyta</taxon>
        <taxon>Spermatophyta</taxon>
        <taxon>Magnoliopsida</taxon>
        <taxon>eudicotyledons</taxon>
        <taxon>Gunneridae</taxon>
        <taxon>Pentapetalae</taxon>
        <taxon>rosids</taxon>
        <taxon>fabids</taxon>
        <taxon>Fabales</taxon>
        <taxon>Fabaceae</taxon>
        <taxon>Papilionoideae</taxon>
        <taxon>50 kb inversion clade</taxon>
        <taxon>dalbergioids sensu lato</taxon>
        <taxon>Dalbergieae</taxon>
        <taxon>Pterocarpus clade</taxon>
        <taxon>Stylosanthes</taxon>
    </lineage>
</organism>
<evidence type="ECO:0000313" key="2">
    <source>
        <dbReference type="EMBL" id="MED6138452.1"/>
    </source>
</evidence>
<dbReference type="EMBL" id="JASCZI010061337">
    <property type="protein sequence ID" value="MED6138452.1"/>
    <property type="molecule type" value="Genomic_DNA"/>
</dbReference>
<proteinExistence type="predicted"/>
<evidence type="ECO:0000256" key="1">
    <source>
        <dbReference type="SAM" id="MobiDB-lite"/>
    </source>
</evidence>
<dbReference type="Proteomes" id="UP001341840">
    <property type="component" value="Unassembled WGS sequence"/>
</dbReference>